<dbReference type="EMBL" id="GBXM01078361">
    <property type="protein sequence ID" value="JAH30216.1"/>
    <property type="molecule type" value="Transcribed_RNA"/>
</dbReference>
<keyword evidence="1" id="KW-0812">Transmembrane</keyword>
<protein>
    <submittedName>
        <fullName evidence="2">Uncharacterized protein</fullName>
    </submittedName>
</protein>
<keyword evidence="1" id="KW-0472">Membrane</keyword>
<evidence type="ECO:0000313" key="2">
    <source>
        <dbReference type="EMBL" id="JAH30216.1"/>
    </source>
</evidence>
<dbReference type="AlphaFoldDB" id="A0A0E9RM36"/>
<sequence>MTMSISGVSLFSLDVIALMYLTALIYTISSSLKLQTTLSSPSY</sequence>
<keyword evidence="1" id="KW-1133">Transmembrane helix</keyword>
<name>A0A0E9RM36_ANGAN</name>
<organism evidence="2">
    <name type="scientific">Anguilla anguilla</name>
    <name type="common">European freshwater eel</name>
    <name type="synonym">Muraena anguilla</name>
    <dbReference type="NCBI Taxonomy" id="7936"/>
    <lineage>
        <taxon>Eukaryota</taxon>
        <taxon>Metazoa</taxon>
        <taxon>Chordata</taxon>
        <taxon>Craniata</taxon>
        <taxon>Vertebrata</taxon>
        <taxon>Euteleostomi</taxon>
        <taxon>Actinopterygii</taxon>
        <taxon>Neopterygii</taxon>
        <taxon>Teleostei</taxon>
        <taxon>Anguilliformes</taxon>
        <taxon>Anguillidae</taxon>
        <taxon>Anguilla</taxon>
    </lineage>
</organism>
<evidence type="ECO:0000256" key="1">
    <source>
        <dbReference type="SAM" id="Phobius"/>
    </source>
</evidence>
<feature type="transmembrane region" description="Helical" evidence="1">
    <location>
        <begin position="6"/>
        <end position="28"/>
    </location>
</feature>
<reference evidence="2" key="2">
    <citation type="journal article" date="2015" name="Fish Shellfish Immunol.">
        <title>Early steps in the European eel (Anguilla anguilla)-Vibrio vulnificus interaction in the gills: Role of the RtxA13 toxin.</title>
        <authorList>
            <person name="Callol A."/>
            <person name="Pajuelo D."/>
            <person name="Ebbesson L."/>
            <person name="Teles M."/>
            <person name="MacKenzie S."/>
            <person name="Amaro C."/>
        </authorList>
    </citation>
    <scope>NUCLEOTIDE SEQUENCE</scope>
</reference>
<accession>A0A0E9RM36</accession>
<reference evidence="2" key="1">
    <citation type="submission" date="2014-11" db="EMBL/GenBank/DDBJ databases">
        <authorList>
            <person name="Amaro Gonzalez C."/>
        </authorList>
    </citation>
    <scope>NUCLEOTIDE SEQUENCE</scope>
</reference>
<proteinExistence type="predicted"/>